<keyword evidence="2" id="KW-0175">Coiled coil</keyword>
<dbReference type="PANTHER" id="PTHR21680:SF0">
    <property type="entry name" value="COILED-COIL DOMAIN-CONTAINING PROTEIN 124"/>
    <property type="match status" value="1"/>
</dbReference>
<evidence type="ECO:0000259" key="5">
    <source>
        <dbReference type="Pfam" id="PF22048"/>
    </source>
</evidence>
<dbReference type="PANTHER" id="PTHR21680">
    <property type="entry name" value="COILED-COIL DOMAIN-CONTAINING PROTEIN 124"/>
    <property type="match status" value="1"/>
</dbReference>
<feature type="compositionally biased region" description="Basic and acidic residues" evidence="3">
    <location>
        <begin position="51"/>
        <end position="73"/>
    </location>
</feature>
<organism evidence="6 7">
    <name type="scientific">Nitzschia inconspicua</name>
    <dbReference type="NCBI Taxonomy" id="303405"/>
    <lineage>
        <taxon>Eukaryota</taxon>
        <taxon>Sar</taxon>
        <taxon>Stramenopiles</taxon>
        <taxon>Ochrophyta</taxon>
        <taxon>Bacillariophyta</taxon>
        <taxon>Bacillariophyceae</taxon>
        <taxon>Bacillariophycidae</taxon>
        <taxon>Bacillariales</taxon>
        <taxon>Bacillariaceae</taxon>
        <taxon>Nitzschia</taxon>
    </lineage>
</organism>
<evidence type="ECO:0000259" key="4">
    <source>
        <dbReference type="Pfam" id="PF06244"/>
    </source>
</evidence>
<dbReference type="GO" id="GO:0006366">
    <property type="term" value="P:transcription by RNA polymerase II"/>
    <property type="evidence" value="ECO:0007669"/>
    <property type="project" value="TreeGrafter"/>
</dbReference>
<evidence type="ECO:0000256" key="2">
    <source>
        <dbReference type="ARBA" id="ARBA00023054"/>
    </source>
</evidence>
<feature type="compositionally biased region" description="Basic and acidic residues" evidence="3">
    <location>
        <begin position="15"/>
        <end position="38"/>
    </location>
</feature>
<comment type="similarity">
    <text evidence="1">Belongs to the CCDC124 family.</text>
</comment>
<dbReference type="InterPro" id="IPR054414">
    <property type="entry name" value="Ccdc124/Oxs1_C"/>
</dbReference>
<dbReference type="OrthoDB" id="76412at2759"/>
<proteinExistence type="inferred from homology"/>
<dbReference type="EMBL" id="JAGRRH010000013">
    <property type="protein sequence ID" value="KAG7359792.1"/>
    <property type="molecule type" value="Genomic_DNA"/>
</dbReference>
<protein>
    <submittedName>
        <fullName evidence="6">Coiled-coil domain containing protein</fullName>
    </submittedName>
</protein>
<evidence type="ECO:0000256" key="3">
    <source>
        <dbReference type="SAM" id="MobiDB-lite"/>
    </source>
</evidence>
<dbReference type="InterPro" id="IPR010422">
    <property type="entry name" value="Ccdc124/Oxs1"/>
</dbReference>
<dbReference type="Pfam" id="PF22048">
    <property type="entry name" value="LSO1_2-like"/>
    <property type="match status" value="1"/>
</dbReference>
<evidence type="ECO:0000256" key="1">
    <source>
        <dbReference type="ARBA" id="ARBA00008296"/>
    </source>
</evidence>
<feature type="region of interest" description="Disordered" evidence="3">
    <location>
        <begin position="1"/>
        <end position="158"/>
    </location>
</feature>
<dbReference type="Pfam" id="PF06244">
    <property type="entry name" value="Ccdc124"/>
    <property type="match status" value="1"/>
</dbReference>
<dbReference type="Proteomes" id="UP000693970">
    <property type="component" value="Unassembled WGS sequence"/>
</dbReference>
<comment type="caution">
    <text evidence="6">The sequence shown here is derived from an EMBL/GenBank/DDBJ whole genome shotgun (WGS) entry which is preliminary data.</text>
</comment>
<accession>A0A9K3LCU3</accession>
<feature type="domain" description="Coiled-coil" evidence="4">
    <location>
        <begin position="175"/>
        <end position="248"/>
    </location>
</feature>
<feature type="domain" description="LSO1/LSO2" evidence="5">
    <location>
        <begin position="9"/>
        <end position="78"/>
    </location>
</feature>
<evidence type="ECO:0000313" key="7">
    <source>
        <dbReference type="Proteomes" id="UP000693970"/>
    </source>
</evidence>
<reference evidence="6" key="1">
    <citation type="journal article" date="2021" name="Sci. Rep.">
        <title>Diploid genomic architecture of Nitzschia inconspicua, an elite biomass production diatom.</title>
        <authorList>
            <person name="Oliver A."/>
            <person name="Podell S."/>
            <person name="Pinowska A."/>
            <person name="Traller J.C."/>
            <person name="Smith S.R."/>
            <person name="McClure R."/>
            <person name="Beliaev A."/>
            <person name="Bohutskyi P."/>
            <person name="Hill E.A."/>
            <person name="Rabines A."/>
            <person name="Zheng H."/>
            <person name="Allen L.Z."/>
            <person name="Kuo A."/>
            <person name="Grigoriev I.V."/>
            <person name="Allen A.E."/>
            <person name="Hazlebeck D."/>
            <person name="Allen E.E."/>
        </authorList>
    </citation>
    <scope>NUCLEOTIDE SEQUENCE</scope>
    <source>
        <strain evidence="6">Hildebrandi</strain>
    </source>
</reference>
<feature type="compositionally biased region" description="Basic and acidic residues" evidence="3">
    <location>
        <begin position="115"/>
        <end position="147"/>
    </location>
</feature>
<dbReference type="AlphaFoldDB" id="A0A9K3LCU3"/>
<dbReference type="GO" id="GO:0005634">
    <property type="term" value="C:nucleus"/>
    <property type="evidence" value="ECO:0007669"/>
    <property type="project" value="TreeGrafter"/>
</dbReference>
<evidence type="ECO:0000313" key="6">
    <source>
        <dbReference type="EMBL" id="KAG7359792.1"/>
    </source>
</evidence>
<name>A0A9K3LCU3_9STRA</name>
<sequence length="251" mass="27080">MPKKGGPNQKAVAAADKKAAAQSVKDAKAEAQREKELAAEWAKGSNNRGQARADEAAAKADEAARKKREKEALLAEEEAAMGSAGKPKKTPALSKGKKKGGNDLSLLENALVSGAEKKMKAKKQAEREKAEQEKQEQAKRKEEERPMDPLLANTEDMIRGTTDDLVGRAANKALDEENAVSGIDGALETLNISAGGPAAAPSAKALYKAFEERLMPEMKKDYPGLKLSQYKDKIFQQWKKSPENPANQLKA</sequence>
<reference evidence="6" key="2">
    <citation type="submission" date="2021-04" db="EMBL/GenBank/DDBJ databases">
        <authorList>
            <person name="Podell S."/>
        </authorList>
    </citation>
    <scope>NUCLEOTIDE SEQUENCE</scope>
    <source>
        <strain evidence="6">Hildebrandi</strain>
    </source>
</reference>
<gene>
    <name evidence="6" type="ORF">IV203_034890</name>
</gene>
<keyword evidence="7" id="KW-1185">Reference proteome</keyword>
<dbReference type="InterPro" id="IPR054413">
    <property type="entry name" value="LSO1/2"/>
</dbReference>
<dbReference type="GO" id="GO:0003713">
    <property type="term" value="F:transcription coactivator activity"/>
    <property type="evidence" value="ECO:0007669"/>
    <property type="project" value="TreeGrafter"/>
</dbReference>